<keyword evidence="3" id="KW-1185">Reference proteome</keyword>
<dbReference type="Pfam" id="PF12275">
    <property type="entry name" value="DUF3616"/>
    <property type="match status" value="1"/>
</dbReference>
<comment type="caution">
    <text evidence="2">The sequence shown here is derived from an EMBL/GenBank/DDBJ whole genome shotgun (WGS) entry which is preliminary data.</text>
</comment>
<name>A0ABT4JBG1_9RHOB</name>
<dbReference type="Proteomes" id="UP001149822">
    <property type="component" value="Unassembled WGS sequence"/>
</dbReference>
<dbReference type="InterPro" id="IPR022060">
    <property type="entry name" value="DUF3616"/>
</dbReference>
<accession>A0ABT4JBG1</accession>
<proteinExistence type="predicted"/>
<dbReference type="EMBL" id="JAPTYD010000100">
    <property type="protein sequence ID" value="MCZ0964424.1"/>
    <property type="molecule type" value="Genomic_DNA"/>
</dbReference>
<reference evidence="2" key="1">
    <citation type="submission" date="2022-12" db="EMBL/GenBank/DDBJ databases">
        <title>Paracoccus sp. EF6 isolated from a lake water.</title>
        <authorList>
            <person name="Liu H."/>
        </authorList>
    </citation>
    <scope>NUCLEOTIDE SEQUENCE</scope>
    <source>
        <strain evidence="2">EF6</strain>
    </source>
</reference>
<evidence type="ECO:0000313" key="2">
    <source>
        <dbReference type="EMBL" id="MCZ0964424.1"/>
    </source>
</evidence>
<dbReference type="RefSeq" id="WP_268944515.1">
    <property type="nucleotide sequence ID" value="NZ_JAPTYD010000100.1"/>
</dbReference>
<feature type="domain" description="DUF3616" evidence="1">
    <location>
        <begin position="29"/>
        <end position="345"/>
    </location>
</feature>
<gene>
    <name evidence="2" type="ORF">OU682_22975</name>
</gene>
<organism evidence="2 3">
    <name type="scientific">Paracoccus benzoatiresistens</name>
    <dbReference type="NCBI Taxonomy" id="2997341"/>
    <lineage>
        <taxon>Bacteria</taxon>
        <taxon>Pseudomonadati</taxon>
        <taxon>Pseudomonadota</taxon>
        <taxon>Alphaproteobacteria</taxon>
        <taxon>Rhodobacterales</taxon>
        <taxon>Paracoccaceae</taxon>
        <taxon>Paracoccus</taxon>
    </lineage>
</organism>
<protein>
    <submittedName>
        <fullName evidence="2">DUF3616 domain-containing protein</fullName>
    </submittedName>
</protein>
<evidence type="ECO:0000259" key="1">
    <source>
        <dbReference type="Pfam" id="PF12275"/>
    </source>
</evidence>
<evidence type="ECO:0000313" key="3">
    <source>
        <dbReference type="Proteomes" id="UP001149822"/>
    </source>
</evidence>
<sequence>MDAAPSRQVMLIFGEIEKFGHVADPLRKDVSAVTRVGDALFTSCDEFASVDRLTPEGDAWGNHVHFALGDILDLPGGPDGEMDIEGLMADKGWLWVVGSHGLKRGKPDGDAQEAMDSLAEIKRDPNRMFLGRIPLAERDGAPTLVAEDGERRVQTIRLHPRKSQLRKWLRGDEHIGPFLALPCKENGLDIEGIAARGMRVWLGLRGPVLSEMAVVLEFDFRVTAAGHLKARRIDGKRRYRKHLIPTRGLGIRDLELEGDDLILLTAPVTAADGVAAIRRWRGAVHVTSSGFVAEDDVELICGLPYCGRHDHPEGVVQWEDGGWLVIYDSPAPERLENSPARLLADIWKG</sequence>